<dbReference type="AlphaFoldDB" id="A0A1V6UQY6"/>
<keyword evidence="3" id="KW-1185">Reference proteome</keyword>
<evidence type="ECO:0000256" key="1">
    <source>
        <dbReference type="SAM" id="Phobius"/>
    </source>
</evidence>
<organism evidence="2 3">
    <name type="scientific">Penicillium coprophilum</name>
    <dbReference type="NCBI Taxonomy" id="36646"/>
    <lineage>
        <taxon>Eukaryota</taxon>
        <taxon>Fungi</taxon>
        <taxon>Dikarya</taxon>
        <taxon>Ascomycota</taxon>
        <taxon>Pezizomycotina</taxon>
        <taxon>Eurotiomycetes</taxon>
        <taxon>Eurotiomycetidae</taxon>
        <taxon>Eurotiales</taxon>
        <taxon>Aspergillaceae</taxon>
        <taxon>Penicillium</taxon>
    </lineage>
</organism>
<proteinExistence type="predicted"/>
<dbReference type="Proteomes" id="UP000191500">
    <property type="component" value="Unassembled WGS sequence"/>
</dbReference>
<evidence type="ECO:0000313" key="2">
    <source>
        <dbReference type="EMBL" id="OQE40835.1"/>
    </source>
</evidence>
<feature type="transmembrane region" description="Helical" evidence="1">
    <location>
        <begin position="7"/>
        <end position="35"/>
    </location>
</feature>
<keyword evidence="1" id="KW-1133">Transmembrane helix</keyword>
<keyword evidence="1" id="KW-0472">Membrane</keyword>
<reference evidence="3" key="1">
    <citation type="journal article" date="2017" name="Nat. Microbiol.">
        <title>Global analysis of biosynthetic gene clusters reveals vast potential of secondary metabolite production in Penicillium species.</title>
        <authorList>
            <person name="Nielsen J.C."/>
            <person name="Grijseels S."/>
            <person name="Prigent S."/>
            <person name="Ji B."/>
            <person name="Dainat J."/>
            <person name="Nielsen K.F."/>
            <person name="Frisvad J.C."/>
            <person name="Workman M."/>
            <person name="Nielsen J."/>
        </authorList>
    </citation>
    <scope>NUCLEOTIDE SEQUENCE [LARGE SCALE GENOMIC DNA]</scope>
    <source>
        <strain evidence="3">IBT 31321</strain>
    </source>
</reference>
<dbReference type="EMBL" id="MDDG01000005">
    <property type="protein sequence ID" value="OQE40835.1"/>
    <property type="molecule type" value="Genomic_DNA"/>
</dbReference>
<name>A0A1V6UQY6_9EURO</name>
<sequence length="459" mass="51456">MANKITYFLVAAPGFGVRLAIVAAGCLAGASYLFWRRPASKGEDPEGIPLQDIIVARGPDEIHEEIREDILAKADVLICHVLEGFDHKTTTRVTTLQVTTAIPHMHDDFEGKVRRVREICTKIPRTIPPGSLLEDYRLNPEMLSDYLSFVTRRADDDINEMKKVSSEHDRWFEQNTPGICLTGQPSLPIESCKTLFALELASIVYDRLGDATISLGASLTKPLSRSKWVPRPIFEQLQLGKKHTNSVPKIPPMLTVPLNRQQAFSYVARFESGHAELDSEDSLYVAAVVLVDPFEQPEAHELRRIVGNIGHPGISVLIAPEEPRMRQPSNEHTAISHVSYDFQRENNFSGTSLHLSFTDWRLPLEAGGDRTIDQGVFVVEAAISVLDRGKWVADLDILCIDFEMLSRIIKECDQHEREDHDLDYDYTSIDNWDELLDTPEGVGIFRAHGNWAARLAASA</sequence>
<accession>A0A1V6UQY6</accession>
<keyword evidence="1" id="KW-0812">Transmembrane</keyword>
<evidence type="ECO:0000313" key="3">
    <source>
        <dbReference type="Proteomes" id="UP000191500"/>
    </source>
</evidence>
<comment type="caution">
    <text evidence="2">The sequence shown here is derived from an EMBL/GenBank/DDBJ whole genome shotgun (WGS) entry which is preliminary data.</text>
</comment>
<protein>
    <submittedName>
        <fullName evidence="2">Uncharacterized protein</fullName>
    </submittedName>
</protein>
<gene>
    <name evidence="2" type="ORF">PENCOP_c005G01102</name>
</gene>